<dbReference type="Gene3D" id="1.10.443.10">
    <property type="entry name" value="Intergrase catalytic core"/>
    <property type="match status" value="1"/>
</dbReference>
<evidence type="ECO:0000313" key="5">
    <source>
        <dbReference type="EMBL" id="MBT2132710.1"/>
    </source>
</evidence>
<evidence type="ECO:0000313" key="6">
    <source>
        <dbReference type="Proteomes" id="UP000811255"/>
    </source>
</evidence>
<dbReference type="Pfam" id="PF00589">
    <property type="entry name" value="Phage_integrase"/>
    <property type="match status" value="1"/>
</dbReference>
<protein>
    <submittedName>
        <fullName evidence="5">Tyrosine-type recombinase/integrase</fullName>
    </submittedName>
</protein>
<dbReference type="SUPFAM" id="SSF56349">
    <property type="entry name" value="DNA breaking-rejoining enzymes"/>
    <property type="match status" value="1"/>
</dbReference>
<name>A0ABS5VYU8_9SPHN</name>
<dbReference type="Proteomes" id="UP000811255">
    <property type="component" value="Unassembled WGS sequence"/>
</dbReference>
<dbReference type="PANTHER" id="PTHR30629">
    <property type="entry name" value="PROPHAGE INTEGRASE"/>
    <property type="match status" value="1"/>
</dbReference>
<evidence type="ECO:0000256" key="2">
    <source>
        <dbReference type="ARBA" id="ARBA00022908"/>
    </source>
</evidence>
<dbReference type="InterPro" id="IPR002104">
    <property type="entry name" value="Integrase_catalytic"/>
</dbReference>
<keyword evidence="2" id="KW-0229">DNA integration</keyword>
<dbReference type="InterPro" id="IPR013762">
    <property type="entry name" value="Integrase-like_cat_sf"/>
</dbReference>
<feature type="domain" description="Tyr recombinase" evidence="4">
    <location>
        <begin position="159"/>
        <end position="343"/>
    </location>
</feature>
<reference evidence="5 6" key="1">
    <citation type="submission" date="2021-05" db="EMBL/GenBank/DDBJ databases">
        <title>Croceibacterium sp. LX-88 genome sequence.</title>
        <authorList>
            <person name="Luo X."/>
        </authorList>
    </citation>
    <scope>NUCLEOTIDE SEQUENCE [LARGE SCALE GENOMIC DNA]</scope>
    <source>
        <strain evidence="5 6">LX-88</strain>
    </source>
</reference>
<evidence type="ECO:0000256" key="1">
    <source>
        <dbReference type="ARBA" id="ARBA00008857"/>
    </source>
</evidence>
<gene>
    <name evidence="5" type="ORF">KK137_00050</name>
</gene>
<dbReference type="EMBL" id="JAHFVK010000001">
    <property type="protein sequence ID" value="MBT2132710.1"/>
    <property type="molecule type" value="Genomic_DNA"/>
</dbReference>
<dbReference type="PROSITE" id="PS51898">
    <property type="entry name" value="TYR_RECOMBINASE"/>
    <property type="match status" value="1"/>
</dbReference>
<keyword evidence="6" id="KW-1185">Reference proteome</keyword>
<keyword evidence="3" id="KW-0233">DNA recombination</keyword>
<proteinExistence type="inferred from homology"/>
<evidence type="ECO:0000259" key="4">
    <source>
        <dbReference type="PROSITE" id="PS51898"/>
    </source>
</evidence>
<accession>A0ABS5VYU8</accession>
<evidence type="ECO:0000256" key="3">
    <source>
        <dbReference type="ARBA" id="ARBA00023172"/>
    </source>
</evidence>
<comment type="similarity">
    <text evidence="1">Belongs to the 'phage' integrase family.</text>
</comment>
<dbReference type="InterPro" id="IPR011010">
    <property type="entry name" value="DNA_brk_join_enz"/>
</dbReference>
<dbReference type="InterPro" id="IPR050808">
    <property type="entry name" value="Phage_Integrase"/>
</dbReference>
<sequence length="348" mass="39163">MRKKTRVGIVWYIYAWRGGPQVFRSEGPKRPRLDADIMRRIVAADEMDNSPDPSTLLALIRDWRRSPEWKQLADSTKKTWGSALDMIEEKWGRIPLGVFNDPRMKSKVFDWRDSRKDTPRAADIGVTVLRALLKFGVQRGRLSTNVAADISSLYRNGQRAEIIWLPDDLRRFAEAANQAVNDAVRLACLTGLRCADLADLRWSEIGEKAIIRVASKVSRGKRRRATVTVTPQLSELLTELRSRKRKPDVDTVLVTSDGRRWSSDGLGKRVGEAATKAGIVHTDGRRKHLHDCRGTCATQLMLDGATDQDIARVLAWSPERVASIRMVYIDQARTVVALADRLAAKAVN</sequence>
<organism evidence="5 6">
    <name type="scientific">Croceibacterium selenioxidans</name>
    <dbReference type="NCBI Taxonomy" id="2838833"/>
    <lineage>
        <taxon>Bacteria</taxon>
        <taxon>Pseudomonadati</taxon>
        <taxon>Pseudomonadota</taxon>
        <taxon>Alphaproteobacteria</taxon>
        <taxon>Sphingomonadales</taxon>
        <taxon>Erythrobacteraceae</taxon>
        <taxon>Croceibacterium</taxon>
    </lineage>
</organism>
<dbReference type="RefSeq" id="WP_214533771.1">
    <property type="nucleotide sequence ID" value="NZ_JAHFVK010000001.1"/>
</dbReference>
<dbReference type="PANTHER" id="PTHR30629:SF2">
    <property type="entry name" value="PROPHAGE INTEGRASE INTS-RELATED"/>
    <property type="match status" value="1"/>
</dbReference>
<comment type="caution">
    <text evidence="5">The sequence shown here is derived from an EMBL/GenBank/DDBJ whole genome shotgun (WGS) entry which is preliminary data.</text>
</comment>